<dbReference type="AlphaFoldDB" id="A0AA49GTU5"/>
<dbReference type="Pfam" id="PF13205">
    <property type="entry name" value="Big_5"/>
    <property type="match status" value="1"/>
</dbReference>
<protein>
    <submittedName>
        <fullName evidence="3">Ig-like domain-containing domain</fullName>
    </submittedName>
</protein>
<feature type="domain" description="SbsA Ig-like" evidence="2">
    <location>
        <begin position="32"/>
        <end position="130"/>
    </location>
</feature>
<proteinExistence type="predicted"/>
<name>A0AA49GTU5_9BACT</name>
<dbReference type="Gene3D" id="2.60.40.1120">
    <property type="entry name" value="Carboxypeptidase-like, regulatory domain"/>
    <property type="match status" value="1"/>
</dbReference>
<accession>A0AA49GTU5</accession>
<dbReference type="SUPFAM" id="SSF49464">
    <property type="entry name" value="Carboxypeptidase regulatory domain-like"/>
    <property type="match status" value="1"/>
</dbReference>
<evidence type="ECO:0000259" key="2">
    <source>
        <dbReference type="Pfam" id="PF13205"/>
    </source>
</evidence>
<reference evidence="3" key="1">
    <citation type="journal article" date="2023" name="Comput. Struct. Biotechnol. J.">
        <title>Discovery of a novel marine Bacteroidetes with a rich repertoire of carbohydrate-active enzymes.</title>
        <authorList>
            <person name="Chen B."/>
            <person name="Liu G."/>
            <person name="Chen Q."/>
            <person name="Wang H."/>
            <person name="Liu L."/>
            <person name="Tang K."/>
        </authorList>
    </citation>
    <scope>NUCLEOTIDE SEQUENCE</scope>
    <source>
        <strain evidence="3">TK19036</strain>
    </source>
</reference>
<evidence type="ECO:0000313" key="3">
    <source>
        <dbReference type="EMBL" id="WKN39135.1"/>
    </source>
</evidence>
<dbReference type="EMBL" id="CP120682">
    <property type="protein sequence ID" value="WKN39135.1"/>
    <property type="molecule type" value="Genomic_DNA"/>
</dbReference>
<reference evidence="3" key="2">
    <citation type="journal article" date="2024" name="Antonie Van Leeuwenhoek">
        <title>Roseihalotalea indica gen. nov., sp. nov., a halophilic Bacteroidetes from mesopelagic Southwest Indian Ocean with higher carbohydrate metabolic potential.</title>
        <authorList>
            <person name="Chen B."/>
            <person name="Zhang M."/>
            <person name="Lin D."/>
            <person name="Ye J."/>
            <person name="Tang K."/>
        </authorList>
    </citation>
    <scope>NUCLEOTIDE SEQUENCE</scope>
    <source>
        <strain evidence="3">TK19036</strain>
    </source>
</reference>
<dbReference type="InterPro" id="IPR032812">
    <property type="entry name" value="SbsA_Ig"/>
</dbReference>
<dbReference type="PROSITE" id="PS51257">
    <property type="entry name" value="PROKAR_LIPOPROTEIN"/>
    <property type="match status" value="1"/>
</dbReference>
<keyword evidence="1" id="KW-0732">Signal</keyword>
<sequence length="685" mass="78323">MKQSYWLLIVWILLIAIGSCARRGTPTGGPKDSIPPELVRMTPELETVNFKGKEIELEFNEYIEARDLKKELIITPPVEDYDFYVSRRMLHLEIEGDLRDSTTYTLNFRDAVKDISERNPAKNVVVAFSTGSKIDSFQVSGTVHNLLTQEPIEDAIVSLYDVNDTLDVFTGPPMYLAKTDEEGNYTIRYIRAGLYSIYAYVDENTNLKVDSNNEPFGFKSKPVYLGTDINQQIKADSLGQVDSTNTLNRVIDLVIQRQDIRPIVLQSARANGKYFEVKFNKSLDYYDLSPSGNISSATQQFLEDSVAFNLSDSTPTLFSNFQDQQKVVRIYNTLKQDSLQIKFSAIDSAQQILSDTTLYVKFAESRRQPAEFTSQFQTKNSEFTDTISGTFTFSKPVARITTDSILLSYDTLFYVPINYAENFTWNKQYDHLTMKVPIRRQQIIDSTLVYLQLSDSLENESKIRLQEQYLDSLQSTATIEKRLEWLQQFGQQNGTSSYVRNLTDSLQTLESESAKNDLLNSYIDTVQINREFPLKNYSREEIANSLASFNFYAAPGSFMSVENDSSEQAIQKFSFKRVEDYGVIRGTVASSYPSYTIQLLDQDFNMVREKKNVKDFSFEMVPPGKYQIRVLIDADNDGVWEKGSILKKEEPEPIFFFGDLIDLRANWERSDLTITIGELSTLSSE</sequence>
<gene>
    <name evidence="3" type="ORF">K4G66_10535</name>
</gene>
<organism evidence="3">
    <name type="scientific">Roseihalotalea indica</name>
    <dbReference type="NCBI Taxonomy" id="2867963"/>
    <lineage>
        <taxon>Bacteria</taxon>
        <taxon>Pseudomonadati</taxon>
        <taxon>Bacteroidota</taxon>
        <taxon>Cytophagia</taxon>
        <taxon>Cytophagales</taxon>
        <taxon>Catalimonadaceae</taxon>
        <taxon>Roseihalotalea</taxon>
    </lineage>
</organism>
<dbReference type="InterPro" id="IPR008969">
    <property type="entry name" value="CarboxyPept-like_regulatory"/>
</dbReference>
<evidence type="ECO:0000256" key="1">
    <source>
        <dbReference type="ARBA" id="ARBA00022729"/>
    </source>
</evidence>